<dbReference type="PIRSF" id="PIRSF004846">
    <property type="entry name" value="ModA"/>
    <property type="match status" value="1"/>
</dbReference>
<reference evidence="7" key="1">
    <citation type="submission" date="2019-02" db="EMBL/GenBank/DDBJ databases">
        <title>Glaciihabitans arcticus sp. nov., a psychrotolerant bacterium isolated from polar soil.</title>
        <authorList>
            <person name="Dahal R.H."/>
        </authorList>
    </citation>
    <scope>NUCLEOTIDE SEQUENCE [LARGE SCALE GENOMIC DNA]</scope>
    <source>
        <strain evidence="7">RP-3-7</strain>
    </source>
</reference>
<evidence type="ECO:0000256" key="2">
    <source>
        <dbReference type="ARBA" id="ARBA00022723"/>
    </source>
</evidence>
<name>A0A4Q9GXD7_9MICO</name>
<dbReference type="RefSeq" id="WP_130982016.1">
    <property type="nucleotide sequence ID" value="NZ_SISG01000001.1"/>
</dbReference>
<dbReference type="Proteomes" id="UP000294194">
    <property type="component" value="Unassembled WGS sequence"/>
</dbReference>
<dbReference type="Pfam" id="PF13531">
    <property type="entry name" value="SBP_bac_11"/>
    <property type="match status" value="1"/>
</dbReference>
<dbReference type="Gene3D" id="3.40.190.10">
    <property type="entry name" value="Periplasmic binding protein-like II"/>
    <property type="match status" value="2"/>
</dbReference>
<keyword evidence="3 5" id="KW-0732">Signal</keyword>
<evidence type="ECO:0000256" key="5">
    <source>
        <dbReference type="SAM" id="SignalP"/>
    </source>
</evidence>
<dbReference type="GO" id="GO:0015689">
    <property type="term" value="P:molybdate ion transport"/>
    <property type="evidence" value="ECO:0007669"/>
    <property type="project" value="InterPro"/>
</dbReference>
<evidence type="ECO:0000313" key="6">
    <source>
        <dbReference type="EMBL" id="TBN57907.1"/>
    </source>
</evidence>
<keyword evidence="2 4" id="KW-0479">Metal-binding</keyword>
<dbReference type="NCBIfam" id="TIGR01256">
    <property type="entry name" value="modA"/>
    <property type="match status" value="1"/>
</dbReference>
<dbReference type="PROSITE" id="PS51257">
    <property type="entry name" value="PROKAR_LIPOPROTEIN"/>
    <property type="match status" value="1"/>
</dbReference>
<accession>A0A4Q9GXD7</accession>
<dbReference type="AlphaFoldDB" id="A0A4Q9GXD7"/>
<organism evidence="6 7">
    <name type="scientific">Glaciihabitans arcticus</name>
    <dbReference type="NCBI Taxonomy" id="2668039"/>
    <lineage>
        <taxon>Bacteria</taxon>
        <taxon>Bacillati</taxon>
        <taxon>Actinomycetota</taxon>
        <taxon>Actinomycetes</taxon>
        <taxon>Micrococcales</taxon>
        <taxon>Microbacteriaceae</taxon>
        <taxon>Glaciihabitans</taxon>
    </lineage>
</organism>
<feature type="signal peptide" evidence="5">
    <location>
        <begin position="1"/>
        <end position="19"/>
    </location>
</feature>
<feature type="binding site" evidence="4">
    <location>
        <position position="171"/>
    </location>
    <ligand>
        <name>molybdate</name>
        <dbReference type="ChEBI" id="CHEBI:36264"/>
    </ligand>
</feature>
<feature type="binding site" evidence="4">
    <location>
        <position position="41"/>
    </location>
    <ligand>
        <name>molybdate</name>
        <dbReference type="ChEBI" id="CHEBI:36264"/>
    </ligand>
</feature>
<proteinExistence type="inferred from homology"/>
<dbReference type="GO" id="GO:0030973">
    <property type="term" value="F:molybdate ion binding"/>
    <property type="evidence" value="ECO:0007669"/>
    <property type="project" value="TreeGrafter"/>
</dbReference>
<comment type="similarity">
    <text evidence="1">Belongs to the bacterial solute-binding protein ModA family.</text>
</comment>
<gene>
    <name evidence="6" type="primary">modA</name>
    <name evidence="6" type="ORF">EYE40_11155</name>
</gene>
<dbReference type="InterPro" id="IPR050682">
    <property type="entry name" value="ModA/WtpA"/>
</dbReference>
<evidence type="ECO:0000313" key="7">
    <source>
        <dbReference type="Proteomes" id="UP000294194"/>
    </source>
</evidence>
<dbReference type="PANTHER" id="PTHR30632">
    <property type="entry name" value="MOLYBDATE-BINDING PERIPLASMIC PROTEIN"/>
    <property type="match status" value="1"/>
</dbReference>
<protein>
    <submittedName>
        <fullName evidence="6">Molybdate ABC transporter substrate-binding protein</fullName>
    </submittedName>
</protein>
<dbReference type="SUPFAM" id="SSF53850">
    <property type="entry name" value="Periplasmic binding protein-like II"/>
    <property type="match status" value="1"/>
</dbReference>
<dbReference type="PANTHER" id="PTHR30632:SF0">
    <property type="entry name" value="SULFATE-BINDING PROTEIN"/>
    <property type="match status" value="1"/>
</dbReference>
<evidence type="ECO:0000256" key="3">
    <source>
        <dbReference type="ARBA" id="ARBA00022729"/>
    </source>
</evidence>
<evidence type="ECO:0000256" key="4">
    <source>
        <dbReference type="PIRSR" id="PIRSR004846-1"/>
    </source>
</evidence>
<dbReference type="EMBL" id="SISG01000001">
    <property type="protein sequence ID" value="TBN57907.1"/>
    <property type="molecule type" value="Genomic_DNA"/>
</dbReference>
<comment type="caution">
    <text evidence="6">The sequence shown here is derived from an EMBL/GenBank/DDBJ whole genome shotgun (WGS) entry which is preliminary data.</text>
</comment>
<feature type="binding site" evidence="4">
    <location>
        <position position="189"/>
    </location>
    <ligand>
        <name>molybdate</name>
        <dbReference type="ChEBI" id="CHEBI:36264"/>
    </ligand>
</feature>
<dbReference type="GO" id="GO:0046872">
    <property type="term" value="F:metal ion binding"/>
    <property type="evidence" value="ECO:0007669"/>
    <property type="project" value="UniProtKB-KW"/>
</dbReference>
<dbReference type="InterPro" id="IPR005950">
    <property type="entry name" value="ModA"/>
</dbReference>
<feature type="chain" id="PRO_5039694045" evidence="5">
    <location>
        <begin position="20"/>
        <end position="253"/>
    </location>
</feature>
<keyword evidence="7" id="KW-1185">Reference proteome</keyword>
<sequence>MRRVLAVAAVLALAGCAPAEPAPAASEDTLSGSITVFAAASLTESFEQLKSEFVKAHPDVAITFNFGGSSALAEQIVQGAPVDVFAAASPATMATVVDASLASDPTHFVSNILELAVPTDNPAGVKALADLENADLKVAFCAAEVPCGAATVTVLDATGLTITPDTYEQDVKAVLTKVELGEVDAGLVYKTDVLAAGDAVLGIEFSEASEAVNLYPIATLADSQNAEAADAFVAWVLSPEGQELLQTWGFGAP</sequence>
<keyword evidence="4" id="KW-0500">Molybdenum</keyword>
<evidence type="ECO:0000256" key="1">
    <source>
        <dbReference type="ARBA" id="ARBA00009175"/>
    </source>
</evidence>
<feature type="binding site" evidence="4">
    <location>
        <position position="69"/>
    </location>
    <ligand>
        <name>molybdate</name>
        <dbReference type="ChEBI" id="CHEBI:36264"/>
    </ligand>
</feature>